<dbReference type="InterPro" id="IPR004291">
    <property type="entry name" value="Transposase_IS66_central"/>
</dbReference>
<protein>
    <submittedName>
        <fullName evidence="3">Transposase IS66 family protein</fullName>
    </submittedName>
</protein>
<dbReference type="Pfam" id="PF03050">
    <property type="entry name" value="DDE_Tnp_IS66"/>
    <property type="match status" value="1"/>
</dbReference>
<organism evidence="3">
    <name type="scientific">Candidatus Kentrum eta</name>
    <dbReference type="NCBI Taxonomy" id="2126337"/>
    <lineage>
        <taxon>Bacteria</taxon>
        <taxon>Pseudomonadati</taxon>
        <taxon>Pseudomonadota</taxon>
        <taxon>Gammaproteobacteria</taxon>
        <taxon>Candidatus Kentrum</taxon>
    </lineage>
</organism>
<evidence type="ECO:0000313" key="5">
    <source>
        <dbReference type="EMBL" id="VFJ94848.1"/>
    </source>
</evidence>
<evidence type="ECO:0000256" key="1">
    <source>
        <dbReference type="SAM" id="MobiDB-lite"/>
    </source>
</evidence>
<feature type="region of interest" description="Disordered" evidence="1">
    <location>
        <begin position="1"/>
        <end position="45"/>
    </location>
</feature>
<dbReference type="AlphaFoldDB" id="A0A450U8S4"/>
<accession>A0A450U8S4</accession>
<dbReference type="EMBL" id="CAADFG010000008">
    <property type="protein sequence ID" value="VFJ88383.1"/>
    <property type="molecule type" value="Genomic_DNA"/>
</dbReference>
<dbReference type="EMBL" id="CAADFJ010000001">
    <property type="protein sequence ID" value="VFJ94848.1"/>
    <property type="molecule type" value="Genomic_DNA"/>
</dbReference>
<evidence type="ECO:0000313" key="4">
    <source>
        <dbReference type="EMBL" id="VFJ93521.1"/>
    </source>
</evidence>
<gene>
    <name evidence="3" type="ORF">BECKH772A_GA0070896_1000823</name>
    <name evidence="4" type="ORF">BECKH772B_GA0070898_100465</name>
    <name evidence="5" type="ORF">BECKH772C_GA0070978_1000125</name>
</gene>
<proteinExistence type="predicted"/>
<evidence type="ECO:0000313" key="3">
    <source>
        <dbReference type="EMBL" id="VFJ88383.1"/>
    </source>
</evidence>
<evidence type="ECO:0000259" key="2">
    <source>
        <dbReference type="Pfam" id="PF03050"/>
    </source>
</evidence>
<feature type="domain" description="Transposase IS66 central" evidence="2">
    <location>
        <begin position="34"/>
        <end position="79"/>
    </location>
</feature>
<reference evidence="3" key="1">
    <citation type="submission" date="2019-02" db="EMBL/GenBank/DDBJ databases">
        <authorList>
            <person name="Gruber-Vodicka R. H."/>
            <person name="Seah K. B. B."/>
        </authorList>
    </citation>
    <scope>NUCLEOTIDE SEQUENCE</scope>
    <source>
        <strain evidence="5">BECK_SA2B12</strain>
        <strain evidence="3">BECK_SA2B15</strain>
        <strain evidence="4">BECK_SA2B20</strain>
    </source>
</reference>
<name>A0A450U8S4_9GAMM</name>
<sequence length="80" mass="9045">MPRPTIMAEDEIGKHYRITVEQADRGKPPPTKGKRGRPKQSSGRNLLNRLRNHQDGVLAFALKADVPFTNNQAERDLRPS</sequence>
<dbReference type="EMBL" id="CAADFI010000046">
    <property type="protein sequence ID" value="VFJ93521.1"/>
    <property type="molecule type" value="Genomic_DNA"/>
</dbReference>